<dbReference type="EMBL" id="JAGHQL010000001">
    <property type="protein sequence ID" value="KAH0547844.1"/>
    <property type="molecule type" value="Genomic_DNA"/>
</dbReference>
<evidence type="ECO:0000256" key="7">
    <source>
        <dbReference type="ARBA" id="ARBA00022833"/>
    </source>
</evidence>
<comment type="subcellular location">
    <subcellularLocation>
        <location evidence="1 10">Cytoplasm</location>
    </subcellularLocation>
</comment>
<keyword evidence="8 10" id="KW-0067">ATP-binding</keyword>
<accession>A0A9P8IDS5</accession>
<keyword evidence="3 10" id="KW-0507">mRNA processing</keyword>
<dbReference type="OrthoDB" id="204958at2759"/>
<keyword evidence="9 10" id="KW-0175">Coiled coil</keyword>
<dbReference type="InterPro" id="IPR000719">
    <property type="entry name" value="Prot_kinase_dom"/>
</dbReference>
<evidence type="ECO:0000259" key="11">
    <source>
        <dbReference type="PROSITE" id="PS50011"/>
    </source>
</evidence>
<comment type="domain">
    <text evidence="10">The pseudokinase domain, the coiled-coil (CC), and C-terminal knob domain (CK) form a structural unit (PKC) that forms an extensive high-affinity interaction surface for PAN2.</text>
</comment>
<feature type="domain" description="Protein kinase" evidence="11">
    <location>
        <begin position="160"/>
        <end position="458"/>
    </location>
</feature>
<proteinExistence type="inferred from homology"/>
<dbReference type="AlphaFoldDB" id="A0A9P8IDS5"/>
<keyword evidence="13" id="KW-1185">Reference proteome</keyword>
<dbReference type="FunFam" id="1.10.287.3700:FF:000001">
    <property type="entry name" value="PAN2-PAN3 deadenylation complex subunit PAN3"/>
    <property type="match status" value="1"/>
</dbReference>
<keyword evidence="7" id="KW-0862">Zinc</keyword>
<dbReference type="GO" id="GO:0005524">
    <property type="term" value="F:ATP binding"/>
    <property type="evidence" value="ECO:0007669"/>
    <property type="project" value="UniProtKB-UniRule"/>
</dbReference>
<dbReference type="SUPFAM" id="SSF56112">
    <property type="entry name" value="Protein kinase-like (PK-like)"/>
    <property type="match status" value="1"/>
</dbReference>
<feature type="region of interest" description="Knob domain" evidence="10">
    <location>
        <begin position="438"/>
        <end position="534"/>
    </location>
</feature>
<keyword evidence="2 10" id="KW-0963">Cytoplasm</keyword>
<organism evidence="12 13">
    <name type="scientific">Glutinoglossum americanum</name>
    <dbReference type="NCBI Taxonomy" id="1670608"/>
    <lineage>
        <taxon>Eukaryota</taxon>
        <taxon>Fungi</taxon>
        <taxon>Dikarya</taxon>
        <taxon>Ascomycota</taxon>
        <taxon>Pezizomycotina</taxon>
        <taxon>Geoglossomycetes</taxon>
        <taxon>Geoglossales</taxon>
        <taxon>Geoglossaceae</taxon>
        <taxon>Glutinoglossum</taxon>
    </lineage>
</organism>
<keyword evidence="4" id="KW-0479">Metal-binding</keyword>
<keyword evidence="5 10" id="KW-0547">Nucleotide-binding</keyword>
<dbReference type="FunFam" id="1.10.510.10:FF:000520">
    <property type="entry name" value="PAN2-PAN3 deadenylation complex subunit PAN3"/>
    <property type="match status" value="1"/>
</dbReference>
<comment type="domain">
    <text evidence="10">The N-terminal zinc finger binds to poly(A) RNA.</text>
</comment>
<evidence type="ECO:0000256" key="10">
    <source>
        <dbReference type="HAMAP-Rule" id="MF_03181"/>
    </source>
</evidence>
<dbReference type="Pfam" id="PF18101">
    <property type="entry name" value="Pan3_CK"/>
    <property type="match status" value="1"/>
</dbReference>
<comment type="similarity">
    <text evidence="10">Belongs to the protein kinase superfamily. PAN3 family.</text>
</comment>
<evidence type="ECO:0000256" key="8">
    <source>
        <dbReference type="ARBA" id="ARBA00022840"/>
    </source>
</evidence>
<comment type="caution">
    <text evidence="10">Lacks conserved residue(s) required for the propagation of feature annotation.</text>
</comment>
<feature type="binding site" evidence="10">
    <location>
        <position position="189"/>
    </location>
    <ligand>
        <name>ATP</name>
        <dbReference type="ChEBI" id="CHEBI:30616"/>
    </ligand>
</feature>
<dbReference type="GO" id="GO:0000289">
    <property type="term" value="P:nuclear-transcribed mRNA poly(A) tail shortening"/>
    <property type="evidence" value="ECO:0007669"/>
    <property type="project" value="UniProtKB-UniRule"/>
</dbReference>
<dbReference type="GO" id="GO:0008270">
    <property type="term" value="F:zinc ion binding"/>
    <property type="evidence" value="ECO:0007669"/>
    <property type="project" value="UniProtKB-KW"/>
</dbReference>
<dbReference type="Proteomes" id="UP000698800">
    <property type="component" value="Unassembled WGS sequence"/>
</dbReference>
<dbReference type="HAMAP" id="MF_03181">
    <property type="entry name" value="PAN3"/>
    <property type="match status" value="1"/>
</dbReference>
<dbReference type="Gene3D" id="1.10.287.3700">
    <property type="match status" value="1"/>
</dbReference>
<dbReference type="PROSITE" id="PS50011">
    <property type="entry name" value="PROTEIN_KINASE_DOM"/>
    <property type="match status" value="1"/>
</dbReference>
<comment type="domain">
    <text evidence="10">Contains a pseudokinase domain. The protein kinase domain is predicted to be catalytically inactive because some of the residues important for catalytic activity are substituted and it lacks the equivalent of the binding site for a peptide substrate. However, it has retained an ATP-binding site and ATP-binding is required for mRNA degradation, stimulating the activity of the PAN2 nuclease in vitro. The nucleotide-binding site is juxtaposed to the RNase active site of PAN2 in the complex and may actually bind nucleosides of a poly(A) RNA rather than ATP, feeding the poly(A)-tail to the active site of the deadenylase and thus increasing the efficiency with which this distributive enzyme degrades oligo(A) RNAs.</text>
</comment>
<dbReference type="InterPro" id="IPR011009">
    <property type="entry name" value="Kinase-like_dom_sf"/>
</dbReference>
<keyword evidence="6" id="KW-0863">Zinc-finger</keyword>
<evidence type="ECO:0000313" key="12">
    <source>
        <dbReference type="EMBL" id="KAH0547844.1"/>
    </source>
</evidence>
<dbReference type="InterPro" id="IPR041332">
    <property type="entry name" value="Pan3_CK"/>
</dbReference>
<name>A0A9P8IDS5_9PEZI</name>
<dbReference type="Gene3D" id="1.10.510.10">
    <property type="entry name" value="Transferase(Phosphotransferase) domain 1"/>
    <property type="match status" value="1"/>
</dbReference>
<evidence type="ECO:0000256" key="5">
    <source>
        <dbReference type="ARBA" id="ARBA00022741"/>
    </source>
</evidence>
<evidence type="ECO:0000256" key="6">
    <source>
        <dbReference type="ARBA" id="ARBA00022771"/>
    </source>
</evidence>
<comment type="function">
    <text evidence="10">Regulatory subunit of the poly(A)-nuclease (PAN) deadenylation complex, one of two cytoplasmic mRNA deadenylases involved in mRNA turnover. PAN specifically shortens poly(A) tails of RNA and the activity is stimulated by poly(A)-binding protein PAB1. PAN deadenylation is followed by rapid degradation of the shortened mRNA tails by the CCR4-NOT complex. Deadenylated mRNAs are then degraded by two alternative mechanisms, namely exosome-mediated 3'-5' exonucleolytic degradation, or deadenlyation-dependent mRNA decaping and subsequent 5'-3' exonucleolytic degradation by XRN1. May also be involved in post-transcriptional maturation of mRNA poly(A) tails. PAN3 acts as a positive regulator for PAN activity, recruiting the catalytic subunit PAN2 to mRNA via its interaction with RNA and with PAB1.</text>
</comment>
<dbReference type="Gene3D" id="1.20.5.5160">
    <property type="match status" value="1"/>
</dbReference>
<comment type="subunit">
    <text evidence="10">Homodimer. Forms a heterotrimer with a catalytic subunit PAN2 to form the poly(A)-nuclease (PAN) deadenylation complex. Interacts (via PAM-2 motif) with poly(A)-binding protein PAB1 (via PABC domain), conferring substrate specificity of the enzyme complex.</text>
</comment>
<evidence type="ECO:0000256" key="1">
    <source>
        <dbReference type="ARBA" id="ARBA00004496"/>
    </source>
</evidence>
<evidence type="ECO:0000256" key="9">
    <source>
        <dbReference type="ARBA" id="ARBA00023054"/>
    </source>
</evidence>
<dbReference type="PANTHER" id="PTHR12272">
    <property type="entry name" value="DEADENYLATION COMPLEX SUBUNIT PAN3"/>
    <property type="match status" value="1"/>
</dbReference>
<dbReference type="PANTHER" id="PTHR12272:SF11">
    <property type="entry name" value="PAN2-PAN3 DEADENYLATION COMPLEX SUBUNIT PAN3"/>
    <property type="match status" value="1"/>
</dbReference>
<protein>
    <recommendedName>
        <fullName evidence="10">PAN2-PAN3 deadenylation complex subunit PAN3</fullName>
    </recommendedName>
    <alternativeName>
        <fullName evidence="10">PAB1P-dependent poly(A)-specific ribonuclease</fullName>
    </alternativeName>
    <alternativeName>
        <fullName evidence="10">Poly(A)-nuclease deadenylation complex subunit 3</fullName>
        <shortName evidence="10">PAN deadenylation complex subunit 3</shortName>
    </alternativeName>
</protein>
<dbReference type="GO" id="GO:0031251">
    <property type="term" value="C:PAN complex"/>
    <property type="evidence" value="ECO:0007669"/>
    <property type="project" value="UniProtKB-UniRule"/>
</dbReference>
<evidence type="ECO:0000256" key="3">
    <source>
        <dbReference type="ARBA" id="ARBA00022664"/>
    </source>
</evidence>
<dbReference type="GO" id="GO:0000932">
    <property type="term" value="C:P-body"/>
    <property type="evidence" value="ECO:0007669"/>
    <property type="project" value="TreeGrafter"/>
</dbReference>
<evidence type="ECO:0000256" key="2">
    <source>
        <dbReference type="ARBA" id="ARBA00022490"/>
    </source>
</evidence>
<dbReference type="GO" id="GO:0006397">
    <property type="term" value="P:mRNA processing"/>
    <property type="evidence" value="ECO:0007669"/>
    <property type="project" value="UniProtKB-KW"/>
</dbReference>
<evidence type="ECO:0000256" key="4">
    <source>
        <dbReference type="ARBA" id="ARBA00022723"/>
    </source>
</evidence>
<gene>
    <name evidence="10 12" type="primary">PAN3</name>
    <name evidence="12" type="ORF">FGG08_000102</name>
</gene>
<dbReference type="GO" id="GO:0008143">
    <property type="term" value="F:poly(A) binding"/>
    <property type="evidence" value="ECO:0007669"/>
    <property type="project" value="TreeGrafter"/>
</dbReference>
<sequence length="534" mass="60057">MWGPYASAPRGMAAFNNFSRNENNPVWMLTWTQGDANNVATSPNPYDPFTPTSLAAAVASNHQNQLNPYVQDATAMAGMGSYYQGQGNFTQPLQYHLYAPLGPHRENLLAYQRTAHDFFFSDALREELQRKSEASLQVLPNSSLPAHIDHFHSLVPLDTTNQKNATIFGYPSWVYKAVSSKDGHIYALRRLEGYRLTNEKAIRSVQSWKRVSNSSVVTIHDAFTTRAFGDSSLVFVMDYHPLSKTLADNHFGTAGRFQGRPSGPHVPEPVLWSYIVQISSALKTIHSSGLSARLIEPTKVLLTNKNRIRLNSCAIFDVVQHDSPLSMVELQQDDLVQFGRLILSIATNNPAAIHNIPKAIEHVGRLYTTELKDCILWLLSPSNPQSAKGIDQFLGGIAGHLAANFDYTLHYDDQLHTELNRELENSRILRLMTKLNFINERPEFAQNEQWSETGERYFLKLFRDYVFHQVDAQGNPVIDLAHVLTCLAKLDAGVDEKISLVSRDEQNCLVVSYKELKRGVDAAFQDLLKASRRT</sequence>
<evidence type="ECO:0000313" key="13">
    <source>
        <dbReference type="Proteomes" id="UP000698800"/>
    </source>
</evidence>
<feature type="binding site" evidence="10">
    <location>
        <begin position="298"/>
        <end position="299"/>
    </location>
    <ligand>
        <name>ATP</name>
        <dbReference type="ChEBI" id="CHEBI:30616"/>
    </ligand>
</feature>
<comment type="caution">
    <text evidence="12">The sequence shown here is derived from an EMBL/GenBank/DDBJ whole genome shotgun (WGS) entry which is preliminary data.</text>
</comment>
<dbReference type="GO" id="GO:0004672">
    <property type="term" value="F:protein kinase activity"/>
    <property type="evidence" value="ECO:0007669"/>
    <property type="project" value="InterPro"/>
</dbReference>
<feature type="coiled-coil region" evidence="10">
    <location>
        <begin position="399"/>
        <end position="437"/>
    </location>
</feature>
<feature type="binding site" evidence="10">
    <location>
        <begin position="238"/>
        <end position="245"/>
    </location>
    <ligand>
        <name>ATP</name>
        <dbReference type="ChEBI" id="CHEBI:30616"/>
    </ligand>
</feature>
<dbReference type="FunFam" id="1.20.5.5160:FF:000002">
    <property type="entry name" value="PAN2-PAN3 deadenylation complex subunit PAN3"/>
    <property type="match status" value="1"/>
</dbReference>
<dbReference type="SMART" id="SM00220">
    <property type="entry name" value="S_TKc"/>
    <property type="match status" value="1"/>
</dbReference>
<reference evidence="12" key="1">
    <citation type="submission" date="2021-03" db="EMBL/GenBank/DDBJ databases">
        <title>Comparative genomics and phylogenomic investigation of the class Geoglossomycetes provide insights into ecological specialization and systematics.</title>
        <authorList>
            <person name="Melie T."/>
            <person name="Pirro S."/>
            <person name="Miller A.N."/>
            <person name="Quandt A."/>
        </authorList>
    </citation>
    <scope>NUCLEOTIDE SEQUENCE</scope>
    <source>
        <strain evidence="12">GBOQ0MN5Z8</strain>
    </source>
</reference>
<dbReference type="InterPro" id="IPR030844">
    <property type="entry name" value="PAN3"/>
</dbReference>